<dbReference type="OrthoDB" id="3512640at2759"/>
<evidence type="ECO:0000256" key="5">
    <source>
        <dbReference type="ARBA" id="ARBA00022898"/>
    </source>
</evidence>
<evidence type="ECO:0000256" key="3">
    <source>
        <dbReference type="ARBA" id="ARBA00009077"/>
    </source>
</evidence>
<keyword evidence="5 8" id="KW-0663">Pyridoxal phosphate</keyword>
<dbReference type="InterPro" id="IPR054542">
    <property type="entry name" value="Cys_met_metab_PP"/>
</dbReference>
<evidence type="ECO:0000256" key="7">
    <source>
        <dbReference type="ARBA" id="ARBA00029853"/>
    </source>
</evidence>
<dbReference type="Proteomes" id="UP000294933">
    <property type="component" value="Unassembled WGS sequence"/>
</dbReference>
<evidence type="ECO:0000313" key="11">
    <source>
        <dbReference type="EMBL" id="TDL25034.1"/>
    </source>
</evidence>
<evidence type="ECO:0000256" key="2">
    <source>
        <dbReference type="ARBA" id="ARBA00005038"/>
    </source>
</evidence>
<dbReference type="SUPFAM" id="SSF53383">
    <property type="entry name" value="PLP-dependent transferases"/>
    <property type="match status" value="1"/>
</dbReference>
<gene>
    <name evidence="11" type="ORF">BD410DRAFT_766748</name>
</gene>
<dbReference type="VEuPathDB" id="FungiDB:BD410DRAFT_766748"/>
<dbReference type="PANTHER" id="PTHR11808:SF15">
    <property type="entry name" value="CYSTATHIONINE GAMMA-LYASE"/>
    <property type="match status" value="1"/>
</dbReference>
<evidence type="ECO:0000256" key="8">
    <source>
        <dbReference type="PIRSR" id="PIRSR001434-2"/>
    </source>
</evidence>
<feature type="region of interest" description="Disordered" evidence="10">
    <location>
        <begin position="1"/>
        <end position="23"/>
    </location>
</feature>
<dbReference type="EMBL" id="ML170165">
    <property type="protein sequence ID" value="TDL25034.1"/>
    <property type="molecule type" value="Genomic_DNA"/>
</dbReference>
<dbReference type="PANTHER" id="PTHR11808">
    <property type="entry name" value="TRANS-SULFURATION ENZYME FAMILY MEMBER"/>
    <property type="match status" value="1"/>
</dbReference>
<comment type="similarity">
    <text evidence="3 9">Belongs to the trans-sulfuration enzymes family.</text>
</comment>
<dbReference type="InterPro" id="IPR015421">
    <property type="entry name" value="PyrdxlP-dep_Trfase_major"/>
</dbReference>
<protein>
    <recommendedName>
        <fullName evidence="4">cystathionine gamma-lyase</fullName>
        <ecNumber evidence="4">4.4.1.1</ecNumber>
    </recommendedName>
    <alternativeName>
        <fullName evidence="7">Gamma-cystathionase</fullName>
    </alternativeName>
</protein>
<dbReference type="GO" id="GO:0019346">
    <property type="term" value="P:transsulfuration"/>
    <property type="evidence" value="ECO:0007669"/>
    <property type="project" value="InterPro"/>
</dbReference>
<proteinExistence type="inferred from homology"/>
<dbReference type="GO" id="GO:0005737">
    <property type="term" value="C:cytoplasm"/>
    <property type="evidence" value="ECO:0007669"/>
    <property type="project" value="TreeGrafter"/>
</dbReference>
<dbReference type="GO" id="GO:0030170">
    <property type="term" value="F:pyridoxal phosphate binding"/>
    <property type="evidence" value="ECO:0007669"/>
    <property type="project" value="InterPro"/>
</dbReference>
<organism evidence="11 12">
    <name type="scientific">Rickenella mellea</name>
    <dbReference type="NCBI Taxonomy" id="50990"/>
    <lineage>
        <taxon>Eukaryota</taxon>
        <taxon>Fungi</taxon>
        <taxon>Dikarya</taxon>
        <taxon>Basidiomycota</taxon>
        <taxon>Agaricomycotina</taxon>
        <taxon>Agaricomycetes</taxon>
        <taxon>Hymenochaetales</taxon>
        <taxon>Rickenellaceae</taxon>
        <taxon>Rickenella</taxon>
    </lineage>
</organism>
<dbReference type="GO" id="GO:0019343">
    <property type="term" value="P:cysteine biosynthetic process via cystathionine"/>
    <property type="evidence" value="ECO:0007669"/>
    <property type="project" value="TreeGrafter"/>
</dbReference>
<dbReference type="InterPro" id="IPR000277">
    <property type="entry name" value="Cys/Met-Metab_PyrdxlP-dep_enz"/>
</dbReference>
<dbReference type="Pfam" id="PF01053">
    <property type="entry name" value="Cys_Met_Meta_PP"/>
    <property type="match status" value="2"/>
</dbReference>
<dbReference type="Gene3D" id="3.40.640.10">
    <property type="entry name" value="Type I PLP-dependent aspartate aminotransferase-like (Major domain)"/>
    <property type="match status" value="1"/>
</dbReference>
<comment type="pathway">
    <text evidence="2">Amino-acid biosynthesis; L-cysteine biosynthesis; L-cysteine from L-homocysteine and L-serine: step 2/2.</text>
</comment>
<dbReference type="GO" id="GO:0004123">
    <property type="term" value="F:cystathionine gamma-lyase activity"/>
    <property type="evidence" value="ECO:0007669"/>
    <property type="project" value="TreeGrafter"/>
</dbReference>
<dbReference type="PIRSF" id="PIRSF001434">
    <property type="entry name" value="CGS"/>
    <property type="match status" value="1"/>
</dbReference>
<sequence>MTQGFSTRAVHIGSSPSKETGAVIPPISLSTTYAQEAVGVHKGYEYTRSGNPNRDQLEAQLTSLEAGGQFALAFSSGSATTATVLQSLDRDAHVLSVNDVYGGTFRYMTKVSGLETTFLDMETADDDAILASIRPNTKLIWIESPTNPTLRLISIPHIVSLARSHPANPLVLVDSTFLSPYYFSPLLLGADIVMHSLTKYINGHSDVLMGALILPARHAALADRLRFLQNAIGAVPSAFDAWLAQRGAKTLQLRMRQHGLNALRVARFLEGRIGKDVVSVSYPGLASHPRNALARASLSPHAKDWVDSLGSDADIAARGGFPYGGMLSFRIQPANPNSPDEPHATASRFLQELKIFTLAESLGGVESLAELPSRMTHGSIPPEGRAILGITDDLIRLSCGVEDPQDLISDIEQALQKAVGAEAVATKAVAKETIVSSDFHLNGVMEKKMHQVNGLTNGRAIEVACS</sequence>
<feature type="modified residue" description="N6-(pyridoxal phosphate)lysine" evidence="8">
    <location>
        <position position="199"/>
    </location>
</feature>
<evidence type="ECO:0000256" key="9">
    <source>
        <dbReference type="RuleBase" id="RU362118"/>
    </source>
</evidence>
<dbReference type="AlphaFoldDB" id="A0A4Y7QBS4"/>
<evidence type="ECO:0000313" key="12">
    <source>
        <dbReference type="Proteomes" id="UP000294933"/>
    </source>
</evidence>
<dbReference type="CDD" id="cd00614">
    <property type="entry name" value="CGS_like"/>
    <property type="match status" value="1"/>
</dbReference>
<evidence type="ECO:0000256" key="4">
    <source>
        <dbReference type="ARBA" id="ARBA00012085"/>
    </source>
</evidence>
<dbReference type="PROSITE" id="PS00868">
    <property type="entry name" value="CYS_MET_METAB_PP"/>
    <property type="match status" value="1"/>
</dbReference>
<keyword evidence="6" id="KW-0198">Cysteine biosynthesis</keyword>
<accession>A0A4Y7QBS4</accession>
<keyword evidence="12" id="KW-1185">Reference proteome</keyword>
<dbReference type="STRING" id="50990.A0A4Y7QBS4"/>
<evidence type="ECO:0000256" key="10">
    <source>
        <dbReference type="SAM" id="MobiDB-lite"/>
    </source>
</evidence>
<evidence type="ECO:0000256" key="6">
    <source>
        <dbReference type="ARBA" id="ARBA00023192"/>
    </source>
</evidence>
<dbReference type="FunFam" id="3.40.640.10:FF:000046">
    <property type="entry name" value="Cystathionine gamma-lyase"/>
    <property type="match status" value="1"/>
</dbReference>
<comment type="cofactor">
    <cofactor evidence="1 9">
        <name>pyridoxal 5'-phosphate</name>
        <dbReference type="ChEBI" id="CHEBI:597326"/>
    </cofactor>
</comment>
<dbReference type="InterPro" id="IPR015424">
    <property type="entry name" value="PyrdxlP-dep_Trfase"/>
</dbReference>
<dbReference type="InterPro" id="IPR015422">
    <property type="entry name" value="PyrdxlP-dep_Trfase_small"/>
</dbReference>
<dbReference type="Gene3D" id="3.90.1150.10">
    <property type="entry name" value="Aspartate Aminotransferase, domain 1"/>
    <property type="match status" value="1"/>
</dbReference>
<name>A0A4Y7QBS4_9AGAM</name>
<keyword evidence="6" id="KW-0028">Amino-acid biosynthesis</keyword>
<reference evidence="11 12" key="1">
    <citation type="submission" date="2018-06" db="EMBL/GenBank/DDBJ databases">
        <title>A transcriptomic atlas of mushroom development highlights an independent origin of complex multicellularity.</title>
        <authorList>
            <consortium name="DOE Joint Genome Institute"/>
            <person name="Krizsan K."/>
            <person name="Almasi E."/>
            <person name="Merenyi Z."/>
            <person name="Sahu N."/>
            <person name="Viragh M."/>
            <person name="Koszo T."/>
            <person name="Mondo S."/>
            <person name="Kiss B."/>
            <person name="Balint B."/>
            <person name="Kues U."/>
            <person name="Barry K."/>
            <person name="Hegedus J.C."/>
            <person name="Henrissat B."/>
            <person name="Johnson J."/>
            <person name="Lipzen A."/>
            <person name="Ohm R."/>
            <person name="Nagy I."/>
            <person name="Pangilinan J."/>
            <person name="Yan J."/>
            <person name="Xiong Y."/>
            <person name="Grigoriev I.V."/>
            <person name="Hibbett D.S."/>
            <person name="Nagy L.G."/>
        </authorList>
    </citation>
    <scope>NUCLEOTIDE SEQUENCE [LARGE SCALE GENOMIC DNA]</scope>
    <source>
        <strain evidence="11 12">SZMC22713</strain>
    </source>
</reference>
<dbReference type="EC" id="4.4.1.1" evidence="4"/>
<evidence type="ECO:0000256" key="1">
    <source>
        <dbReference type="ARBA" id="ARBA00001933"/>
    </source>
</evidence>